<evidence type="ECO:0000259" key="6">
    <source>
        <dbReference type="Pfam" id="PF07980"/>
    </source>
</evidence>
<dbReference type="Pfam" id="PF07980">
    <property type="entry name" value="SusD_RagB"/>
    <property type="match status" value="1"/>
</dbReference>
<dbReference type="InterPro" id="IPR033985">
    <property type="entry name" value="SusD-like_N"/>
</dbReference>
<keyword evidence="3" id="KW-0732">Signal</keyword>
<proteinExistence type="inferred from homology"/>
<feature type="domain" description="SusD-like N-terminal" evidence="7">
    <location>
        <begin position="31"/>
        <end position="226"/>
    </location>
</feature>
<dbReference type="Pfam" id="PF14322">
    <property type="entry name" value="SusD-like_3"/>
    <property type="match status" value="1"/>
</dbReference>
<evidence type="ECO:0000256" key="1">
    <source>
        <dbReference type="ARBA" id="ARBA00004442"/>
    </source>
</evidence>
<dbReference type="EMBL" id="QWET01000001">
    <property type="protein sequence ID" value="RIH67017.1"/>
    <property type="molecule type" value="Genomic_DNA"/>
</dbReference>
<gene>
    <name evidence="8" type="ORF">D1164_00865</name>
</gene>
<dbReference type="Proteomes" id="UP000266441">
    <property type="component" value="Unassembled WGS sequence"/>
</dbReference>
<dbReference type="InterPro" id="IPR011990">
    <property type="entry name" value="TPR-like_helical_dom_sf"/>
</dbReference>
<evidence type="ECO:0000256" key="2">
    <source>
        <dbReference type="ARBA" id="ARBA00006275"/>
    </source>
</evidence>
<dbReference type="OrthoDB" id="5694214at2"/>
<evidence type="ECO:0000313" key="8">
    <source>
        <dbReference type="EMBL" id="RIH67017.1"/>
    </source>
</evidence>
<keyword evidence="4" id="KW-0472">Membrane</keyword>
<keyword evidence="9" id="KW-1185">Reference proteome</keyword>
<dbReference type="SUPFAM" id="SSF48452">
    <property type="entry name" value="TPR-like"/>
    <property type="match status" value="1"/>
</dbReference>
<name>A0A399D610_9BACT</name>
<comment type="subcellular location">
    <subcellularLocation>
        <location evidence="1">Cell outer membrane</location>
    </subcellularLocation>
</comment>
<evidence type="ECO:0000256" key="3">
    <source>
        <dbReference type="ARBA" id="ARBA00022729"/>
    </source>
</evidence>
<keyword evidence="5" id="KW-0998">Cell outer membrane</keyword>
<sequence>MTTENLNRIAKKNLLILVLMILLTPACKENYLVENPKTSLSEAIFWQSEEEAHQALMGCYAYNGGWPERLLDLDKTMIYMSHWAGYSSWRDFGYGREREISPIHGTITTLWRNAFKKIARTNYFLDNIDKVDMDETRKTAMKGEVKFLRAFTYFWLLQLWENVPLIKTTLTADQANSISQASKEELVNFILTELTEAAQNLPVKQAASAKGRVEKGAALALKGRLLLAEEKWSEAAVTYKEIMDLNRYIIDPRYKELFEDEGENSDEIIFANQYMENELGETITQHIIKSSLYGGFNGCNIFQHVLDKFPMVDGESISVSGIYDPENPFQNRDPRLYSTVLITGYSEVNGKIFEGDPETIAKTGQTGPNITGYILQKFWDKDYEGNPRQYGGDYPQIRYAEILLSRLEAELEAGNSITQELLDNTINLVRQREAINMPIVTETNLNKLRDIVRRERAIELTFEGGIDYFDLKRWRTLKEEASQELHGMKITDNPDEYEGLYAITEDGHLIIGSIEFHDHNYLWPIPLPELDINDNLHQNPGYN</sequence>
<dbReference type="Gene3D" id="1.25.40.390">
    <property type="match status" value="1"/>
</dbReference>
<dbReference type="RefSeq" id="WP_119348043.1">
    <property type="nucleotide sequence ID" value="NZ_QWET01000001.1"/>
</dbReference>
<dbReference type="AlphaFoldDB" id="A0A399D610"/>
<accession>A0A399D610</accession>
<organism evidence="8 9">
    <name type="scientific">Mariniphaga sediminis</name>
    <dbReference type="NCBI Taxonomy" id="1628158"/>
    <lineage>
        <taxon>Bacteria</taxon>
        <taxon>Pseudomonadati</taxon>
        <taxon>Bacteroidota</taxon>
        <taxon>Bacteroidia</taxon>
        <taxon>Marinilabiliales</taxon>
        <taxon>Prolixibacteraceae</taxon>
        <taxon>Mariniphaga</taxon>
    </lineage>
</organism>
<comment type="caution">
    <text evidence="8">The sequence shown here is derived from an EMBL/GenBank/DDBJ whole genome shotgun (WGS) entry which is preliminary data.</text>
</comment>
<reference evidence="8 9" key="1">
    <citation type="journal article" date="2015" name="Int. J. Syst. Evol. Microbiol.">
        <title>Mariniphaga sediminis sp. nov., isolated from coastal sediment.</title>
        <authorList>
            <person name="Wang F.Q."/>
            <person name="Shen Q.Y."/>
            <person name="Chen G.J."/>
            <person name="Du Z.J."/>
        </authorList>
    </citation>
    <scope>NUCLEOTIDE SEQUENCE [LARGE SCALE GENOMIC DNA]</scope>
    <source>
        <strain evidence="8 9">SY21</strain>
    </source>
</reference>
<evidence type="ECO:0000259" key="7">
    <source>
        <dbReference type="Pfam" id="PF14322"/>
    </source>
</evidence>
<dbReference type="InterPro" id="IPR012944">
    <property type="entry name" value="SusD_RagB_dom"/>
</dbReference>
<evidence type="ECO:0000313" key="9">
    <source>
        <dbReference type="Proteomes" id="UP000266441"/>
    </source>
</evidence>
<dbReference type="GO" id="GO:0009279">
    <property type="term" value="C:cell outer membrane"/>
    <property type="evidence" value="ECO:0007669"/>
    <property type="project" value="UniProtKB-SubCell"/>
</dbReference>
<evidence type="ECO:0000256" key="4">
    <source>
        <dbReference type="ARBA" id="ARBA00023136"/>
    </source>
</evidence>
<comment type="similarity">
    <text evidence="2">Belongs to the SusD family.</text>
</comment>
<protein>
    <submittedName>
        <fullName evidence="8">RagB/SusD family nutrient uptake outer membrane protein</fullName>
    </submittedName>
</protein>
<feature type="domain" description="RagB/SusD" evidence="6">
    <location>
        <begin position="267"/>
        <end position="542"/>
    </location>
</feature>
<evidence type="ECO:0000256" key="5">
    <source>
        <dbReference type="ARBA" id="ARBA00023237"/>
    </source>
</evidence>